<dbReference type="AlphaFoldDB" id="A0A0M3HR50"/>
<dbReference type="Proteomes" id="UP000036681">
    <property type="component" value="Unplaced"/>
</dbReference>
<evidence type="ECO:0000313" key="1">
    <source>
        <dbReference type="Proteomes" id="UP000036681"/>
    </source>
</evidence>
<dbReference type="WBParaSite" id="ALUE_0000470601-mRNA-1">
    <property type="protein sequence ID" value="ALUE_0000470601-mRNA-1"/>
    <property type="gene ID" value="ALUE_0000470601"/>
</dbReference>
<name>A0A0M3HR50_ASCLU</name>
<reference evidence="2" key="1">
    <citation type="submission" date="2017-02" db="UniProtKB">
        <authorList>
            <consortium name="WormBaseParasite"/>
        </authorList>
    </citation>
    <scope>IDENTIFICATION</scope>
</reference>
<sequence length="104" mass="11786">MSDNRRYYAQVRRYTNEYATAQECGEVTSGLHTRLALTSSGIFGQYWLEHCREMRFCVSPDKLMGSGRKLFLSSRIVTSAPHCGSLPHCQLFQGFEACLDRGAK</sequence>
<evidence type="ECO:0000313" key="2">
    <source>
        <dbReference type="WBParaSite" id="ALUE_0000470601-mRNA-1"/>
    </source>
</evidence>
<proteinExistence type="predicted"/>
<keyword evidence="1" id="KW-1185">Reference proteome</keyword>
<accession>A0A0M3HR50</accession>
<protein>
    <submittedName>
        <fullName evidence="2">Uncharacterized protein</fullName>
    </submittedName>
</protein>
<organism evidence="1 2">
    <name type="scientific">Ascaris lumbricoides</name>
    <name type="common">Giant roundworm</name>
    <dbReference type="NCBI Taxonomy" id="6252"/>
    <lineage>
        <taxon>Eukaryota</taxon>
        <taxon>Metazoa</taxon>
        <taxon>Ecdysozoa</taxon>
        <taxon>Nematoda</taxon>
        <taxon>Chromadorea</taxon>
        <taxon>Rhabditida</taxon>
        <taxon>Spirurina</taxon>
        <taxon>Ascaridomorpha</taxon>
        <taxon>Ascaridoidea</taxon>
        <taxon>Ascarididae</taxon>
        <taxon>Ascaris</taxon>
    </lineage>
</organism>